<dbReference type="PANTHER" id="PTHR31048">
    <property type="entry name" value="OS03G0233200 PROTEIN"/>
    <property type="match status" value="1"/>
</dbReference>
<evidence type="ECO:0000256" key="1">
    <source>
        <dbReference type="PIRSR" id="PIRSR002703-1"/>
    </source>
</evidence>
<evidence type="ECO:0000256" key="2">
    <source>
        <dbReference type="SAM" id="SignalP"/>
    </source>
</evidence>
<organism evidence="3 4">
    <name type="scientific">Panicum miliaceum</name>
    <name type="common">Proso millet</name>
    <name type="synonym">Broomcorn millet</name>
    <dbReference type="NCBI Taxonomy" id="4540"/>
    <lineage>
        <taxon>Eukaryota</taxon>
        <taxon>Viridiplantae</taxon>
        <taxon>Streptophyta</taxon>
        <taxon>Embryophyta</taxon>
        <taxon>Tracheophyta</taxon>
        <taxon>Spermatophyta</taxon>
        <taxon>Magnoliopsida</taxon>
        <taxon>Liliopsida</taxon>
        <taxon>Poales</taxon>
        <taxon>Poaceae</taxon>
        <taxon>PACMAD clade</taxon>
        <taxon>Panicoideae</taxon>
        <taxon>Panicodae</taxon>
        <taxon>Paniceae</taxon>
        <taxon>Panicinae</taxon>
        <taxon>Panicum</taxon>
        <taxon>Panicum sect. Panicum</taxon>
    </lineage>
</organism>
<keyword evidence="2" id="KW-0732">Signal</keyword>
<feature type="chain" id="PRO_5017937972" description="Thaumatin-like protein" evidence="2">
    <location>
        <begin position="26"/>
        <end position="180"/>
    </location>
</feature>
<feature type="disulfide bond" evidence="1">
    <location>
        <begin position="75"/>
        <end position="87"/>
    </location>
</feature>
<evidence type="ECO:0000313" key="3">
    <source>
        <dbReference type="EMBL" id="RLN24224.1"/>
    </source>
</evidence>
<evidence type="ECO:0000313" key="4">
    <source>
        <dbReference type="Proteomes" id="UP000275267"/>
    </source>
</evidence>
<accession>A0A3L6SR84</accession>
<dbReference type="PRINTS" id="PR00347">
    <property type="entry name" value="THAUMATIN"/>
</dbReference>
<feature type="signal peptide" evidence="2">
    <location>
        <begin position="1"/>
        <end position="25"/>
    </location>
</feature>
<keyword evidence="1" id="KW-1015">Disulfide bond</keyword>
<keyword evidence="4" id="KW-1185">Reference proteome</keyword>
<dbReference type="Proteomes" id="UP000275267">
    <property type="component" value="Unassembled WGS sequence"/>
</dbReference>
<dbReference type="InterPro" id="IPR037176">
    <property type="entry name" value="Osmotin/thaumatin-like_sf"/>
</dbReference>
<dbReference type="STRING" id="4540.A0A3L6SR84"/>
<dbReference type="PIRSF" id="PIRSF002703">
    <property type="entry name" value="Thaumatin"/>
    <property type="match status" value="1"/>
</dbReference>
<reference evidence="4" key="1">
    <citation type="journal article" date="2019" name="Nat. Commun.">
        <title>The genome of broomcorn millet.</title>
        <authorList>
            <person name="Zou C."/>
            <person name="Miki D."/>
            <person name="Li D."/>
            <person name="Tang Q."/>
            <person name="Xiao L."/>
            <person name="Rajput S."/>
            <person name="Deng P."/>
            <person name="Jia W."/>
            <person name="Huang R."/>
            <person name="Zhang M."/>
            <person name="Sun Y."/>
            <person name="Hu J."/>
            <person name="Fu X."/>
            <person name="Schnable P.S."/>
            <person name="Li F."/>
            <person name="Zhang H."/>
            <person name="Feng B."/>
            <person name="Zhu X."/>
            <person name="Liu R."/>
            <person name="Schnable J.C."/>
            <person name="Zhu J.-K."/>
            <person name="Zhang H."/>
        </authorList>
    </citation>
    <scope>NUCLEOTIDE SEQUENCE [LARGE SCALE GENOMIC DNA]</scope>
</reference>
<dbReference type="SUPFAM" id="SSF49870">
    <property type="entry name" value="Osmotin, thaumatin-like protein"/>
    <property type="match status" value="1"/>
</dbReference>
<proteinExistence type="predicted"/>
<dbReference type="SMART" id="SM00205">
    <property type="entry name" value="THN"/>
    <property type="match status" value="1"/>
</dbReference>
<dbReference type="AlphaFoldDB" id="A0A3L6SR84"/>
<dbReference type="PROSITE" id="PS51367">
    <property type="entry name" value="THAUMATIN_2"/>
    <property type="match status" value="1"/>
</dbReference>
<dbReference type="Pfam" id="PF00314">
    <property type="entry name" value="Thaumatin"/>
    <property type="match status" value="1"/>
</dbReference>
<evidence type="ECO:0008006" key="5">
    <source>
        <dbReference type="Google" id="ProtNLM"/>
    </source>
</evidence>
<comment type="caution">
    <text evidence="3">The sequence shown here is derived from an EMBL/GenBank/DDBJ whole genome shotgun (WGS) entry which is preliminary data.</text>
</comment>
<dbReference type="InterPro" id="IPR001938">
    <property type="entry name" value="Thaumatin"/>
</dbReference>
<dbReference type="CDD" id="cd09217">
    <property type="entry name" value="TLP-P"/>
    <property type="match status" value="1"/>
</dbReference>
<dbReference type="OrthoDB" id="430315at2759"/>
<feature type="disulfide bond" evidence="1">
    <location>
        <begin position="152"/>
        <end position="168"/>
    </location>
</feature>
<dbReference type="Gene3D" id="2.60.110.10">
    <property type="entry name" value="Thaumatin"/>
    <property type="match status" value="1"/>
</dbReference>
<feature type="disulfide bond" evidence="1">
    <location>
        <begin position="92"/>
        <end position="98"/>
    </location>
</feature>
<gene>
    <name evidence="3" type="ORF">C2845_PM07G18710</name>
</gene>
<name>A0A3L6SR84_PANMI</name>
<protein>
    <recommendedName>
        <fullName evidence="5">Thaumatin-like protein</fullName>
    </recommendedName>
</protein>
<sequence>MAMASPAEASSVFLLLCVMAAGASAATFTITNNCSFTMWPAATPVGGGLQLNPGQTWTLDVPVGTTGRIWGRTGCSFNGNGSSGGHCATGDCAGELSCHVAGNPPRTEAEYTIGGGGGAQDFYDISIIDGYNLAMDFSCSTGKTLKCREQGCPDAFLFPNDDRKVDACNANSNYQVTFCP</sequence>
<dbReference type="EMBL" id="PQIB02000004">
    <property type="protein sequence ID" value="RLN24224.1"/>
    <property type="molecule type" value="Genomic_DNA"/>
</dbReference>